<dbReference type="AlphaFoldDB" id="A0A7H0YGF9"/>
<dbReference type="PANTHER" id="PTHR35010">
    <property type="entry name" value="BLL4672 PROTEIN-RELATED"/>
    <property type="match status" value="1"/>
</dbReference>
<accession>A0A7H0YGF9</accession>
<protein>
    <submittedName>
        <fullName evidence="2">Helix-turn-helix domain-containing protein</fullName>
    </submittedName>
</protein>
<gene>
    <name evidence="2" type="ORF">IAQ67_14355</name>
</gene>
<dbReference type="Gene3D" id="1.10.260.40">
    <property type="entry name" value="lambda repressor-like DNA-binding domains"/>
    <property type="match status" value="1"/>
</dbReference>
<dbReference type="InterPro" id="IPR041413">
    <property type="entry name" value="MLTR_LBD"/>
</dbReference>
<dbReference type="Pfam" id="PF17765">
    <property type="entry name" value="MLTR_LBD"/>
    <property type="match status" value="1"/>
</dbReference>
<dbReference type="SMART" id="SM00530">
    <property type="entry name" value="HTH_XRE"/>
    <property type="match status" value="1"/>
</dbReference>
<proteinExistence type="predicted"/>
<dbReference type="GO" id="GO:0003677">
    <property type="term" value="F:DNA binding"/>
    <property type="evidence" value="ECO:0007669"/>
    <property type="project" value="InterPro"/>
</dbReference>
<name>A0A7H0YGF9_9BACL</name>
<evidence type="ECO:0000313" key="2">
    <source>
        <dbReference type="EMBL" id="QNR70167.1"/>
    </source>
</evidence>
<organism evidence="2 3">
    <name type="scientific">Paenibacillus peoriae</name>
    <dbReference type="NCBI Taxonomy" id="59893"/>
    <lineage>
        <taxon>Bacteria</taxon>
        <taxon>Bacillati</taxon>
        <taxon>Bacillota</taxon>
        <taxon>Bacilli</taxon>
        <taxon>Bacillales</taxon>
        <taxon>Paenibacillaceae</taxon>
        <taxon>Paenibacillus</taxon>
    </lineage>
</organism>
<dbReference type="PANTHER" id="PTHR35010:SF3">
    <property type="entry name" value="BLL4873 PROTEIN"/>
    <property type="match status" value="1"/>
</dbReference>
<dbReference type="Gene3D" id="3.30.450.180">
    <property type="match status" value="1"/>
</dbReference>
<feature type="domain" description="HTH cro/C1-type" evidence="1">
    <location>
        <begin position="13"/>
        <end position="85"/>
    </location>
</feature>
<evidence type="ECO:0000313" key="3">
    <source>
        <dbReference type="Proteomes" id="UP000516384"/>
    </source>
</evidence>
<dbReference type="EMBL" id="CP061172">
    <property type="protein sequence ID" value="QNR70167.1"/>
    <property type="molecule type" value="Genomic_DNA"/>
</dbReference>
<dbReference type="SUPFAM" id="SSF47413">
    <property type="entry name" value="lambda repressor-like DNA-binding domains"/>
    <property type="match status" value="1"/>
</dbReference>
<sequence length="292" mass="33813">MSKNSRRVELGDFLRTRRERLDPQEYGFPTGGRRRTTGLRREELAQVAGVGVSWYTWLEQGRDINVSPQVLDSIARALQLDWVERRHMFDLAIDPAARELPNQGPTYDPVLQGILDSWGWCPAYAVDRRWNYVAWNEAASEVFADYGKLTGRDRNLVWYLFTHPSQRQLLVHWEREARKCLALFRASSDQFADDPWFREFSHELSEASPEFGEWWPLHDIRIAHTGHKELNHPVAGKLSLRPTTLMPAEFPELKILLYIPLPQENTAEKLQRLAPSGRWSGALELQLDPAKS</sequence>
<dbReference type="CDD" id="cd00093">
    <property type="entry name" value="HTH_XRE"/>
    <property type="match status" value="1"/>
</dbReference>
<dbReference type="InterPro" id="IPR010982">
    <property type="entry name" value="Lambda_DNA-bd_dom_sf"/>
</dbReference>
<evidence type="ECO:0000259" key="1">
    <source>
        <dbReference type="SMART" id="SM00530"/>
    </source>
</evidence>
<dbReference type="Proteomes" id="UP000516384">
    <property type="component" value="Chromosome"/>
</dbReference>
<reference evidence="2 3" key="1">
    <citation type="submission" date="2020-09" db="EMBL/GenBank/DDBJ databases">
        <title>Characterization of Paenibacillus peoriae strain ZF390 with broad-spectrum antimicrobial activity as a potential biocontrol agent.</title>
        <authorList>
            <person name="Li L."/>
            <person name="Zhao Y."/>
            <person name="Li B."/>
            <person name="Xie X."/>
        </authorList>
    </citation>
    <scope>NUCLEOTIDE SEQUENCE [LARGE SCALE GENOMIC DNA]</scope>
    <source>
        <strain evidence="2 3">ZF390</strain>
    </source>
</reference>
<dbReference type="InterPro" id="IPR001387">
    <property type="entry name" value="Cro/C1-type_HTH"/>
</dbReference>
<dbReference type="Pfam" id="PF13560">
    <property type="entry name" value="HTH_31"/>
    <property type="match status" value="1"/>
</dbReference>